<dbReference type="AlphaFoldDB" id="A0AAV5IKA4"/>
<reference evidence="4 5" key="1">
    <citation type="journal article" date="2021" name="Commun. Biol.">
        <title>The genome of Shorea leprosula (Dipterocarpaceae) highlights the ecological relevance of drought in aseasonal tropical rainforests.</title>
        <authorList>
            <person name="Ng K.K.S."/>
            <person name="Kobayashi M.J."/>
            <person name="Fawcett J.A."/>
            <person name="Hatakeyama M."/>
            <person name="Paape T."/>
            <person name="Ng C.H."/>
            <person name="Ang C.C."/>
            <person name="Tnah L.H."/>
            <person name="Lee C.T."/>
            <person name="Nishiyama T."/>
            <person name="Sese J."/>
            <person name="O'Brien M.J."/>
            <person name="Copetti D."/>
            <person name="Mohd Noor M.I."/>
            <person name="Ong R.C."/>
            <person name="Putra M."/>
            <person name="Sireger I.Z."/>
            <person name="Indrioko S."/>
            <person name="Kosugi Y."/>
            <person name="Izuno A."/>
            <person name="Isagi Y."/>
            <person name="Lee S.L."/>
            <person name="Shimizu K.K."/>
        </authorList>
    </citation>
    <scope>NUCLEOTIDE SEQUENCE [LARGE SCALE GENOMIC DNA]</scope>
    <source>
        <strain evidence="4">214</strain>
    </source>
</reference>
<sequence>MKTFVFHSSKIAELKAKAASERVPQPSRVEVVTALIWKWAMAVSRSNYRSPKPSAVHQPVNVRKRIGSDNSMGNLLGVFVAQIGDGTEIQLPVLVDQLRMKLEEATKMFEEKLRGGAEVSSIIFGFYKELGELFIKGEDIDAYTFSSWCKFPFYEADFGWGKPSWVSTPPVAVNNNIVLMDTKEGEGIEAWVTLTKEDMALFKHDQELLTFASLSCSP</sequence>
<keyword evidence="5" id="KW-1185">Reference proteome</keyword>
<comment type="similarity">
    <text evidence="1">Belongs to the plant acyltransferase family.</text>
</comment>
<evidence type="ECO:0000256" key="3">
    <source>
        <dbReference type="ARBA" id="ARBA00023315"/>
    </source>
</evidence>
<organism evidence="4 5">
    <name type="scientific">Rubroshorea leprosula</name>
    <dbReference type="NCBI Taxonomy" id="152421"/>
    <lineage>
        <taxon>Eukaryota</taxon>
        <taxon>Viridiplantae</taxon>
        <taxon>Streptophyta</taxon>
        <taxon>Embryophyta</taxon>
        <taxon>Tracheophyta</taxon>
        <taxon>Spermatophyta</taxon>
        <taxon>Magnoliopsida</taxon>
        <taxon>eudicotyledons</taxon>
        <taxon>Gunneridae</taxon>
        <taxon>Pentapetalae</taxon>
        <taxon>rosids</taxon>
        <taxon>malvids</taxon>
        <taxon>Malvales</taxon>
        <taxon>Dipterocarpaceae</taxon>
        <taxon>Rubroshorea</taxon>
    </lineage>
</organism>
<name>A0AAV5IKA4_9ROSI</name>
<dbReference type="Proteomes" id="UP001054252">
    <property type="component" value="Unassembled WGS sequence"/>
</dbReference>
<evidence type="ECO:0000256" key="2">
    <source>
        <dbReference type="ARBA" id="ARBA00022679"/>
    </source>
</evidence>
<dbReference type="GO" id="GO:0016746">
    <property type="term" value="F:acyltransferase activity"/>
    <property type="evidence" value="ECO:0007669"/>
    <property type="project" value="UniProtKB-KW"/>
</dbReference>
<evidence type="ECO:0000313" key="5">
    <source>
        <dbReference type="Proteomes" id="UP001054252"/>
    </source>
</evidence>
<evidence type="ECO:0000313" key="4">
    <source>
        <dbReference type="EMBL" id="GKU98136.1"/>
    </source>
</evidence>
<dbReference type="PANTHER" id="PTHR31623">
    <property type="entry name" value="F21J9.9"/>
    <property type="match status" value="1"/>
</dbReference>
<evidence type="ECO:0000256" key="1">
    <source>
        <dbReference type="ARBA" id="ARBA00009861"/>
    </source>
</evidence>
<dbReference type="Gene3D" id="3.30.559.10">
    <property type="entry name" value="Chloramphenicol acetyltransferase-like domain"/>
    <property type="match status" value="1"/>
</dbReference>
<dbReference type="PANTHER" id="PTHR31623:SF122">
    <property type="entry name" value="HXXXD-TYPE ACYL-TRANSFERASE FAMILY PROTEIN"/>
    <property type="match status" value="1"/>
</dbReference>
<gene>
    <name evidence="4" type="ORF">SLEP1_g11173</name>
</gene>
<keyword evidence="2" id="KW-0808">Transferase</keyword>
<evidence type="ECO:0008006" key="6">
    <source>
        <dbReference type="Google" id="ProtNLM"/>
    </source>
</evidence>
<proteinExistence type="inferred from homology"/>
<comment type="caution">
    <text evidence="4">The sequence shown here is derived from an EMBL/GenBank/DDBJ whole genome shotgun (WGS) entry which is preliminary data.</text>
</comment>
<accession>A0AAV5IKA4</accession>
<dbReference type="EMBL" id="BPVZ01000012">
    <property type="protein sequence ID" value="GKU98136.1"/>
    <property type="molecule type" value="Genomic_DNA"/>
</dbReference>
<dbReference type="InterPro" id="IPR023213">
    <property type="entry name" value="CAT-like_dom_sf"/>
</dbReference>
<dbReference type="Pfam" id="PF02458">
    <property type="entry name" value="Transferase"/>
    <property type="match status" value="1"/>
</dbReference>
<protein>
    <recommendedName>
        <fullName evidence="6">BAHD acyltransferase</fullName>
    </recommendedName>
</protein>
<keyword evidence="3" id="KW-0012">Acyltransferase</keyword>